<proteinExistence type="predicted"/>
<keyword evidence="1" id="KW-0732">Signal</keyword>
<evidence type="ECO:0000313" key="3">
    <source>
        <dbReference type="Proteomes" id="UP000316639"/>
    </source>
</evidence>
<evidence type="ECO:0000313" key="2">
    <source>
        <dbReference type="EMBL" id="TWP45453.1"/>
    </source>
</evidence>
<reference evidence="2 3" key="1">
    <citation type="submission" date="2019-07" db="EMBL/GenBank/DDBJ databases">
        <title>Lentzea xizangensis sp. nov., isolated from Qinghai-Tibetan Plateau Soils.</title>
        <authorList>
            <person name="Huang J."/>
        </authorList>
    </citation>
    <scope>NUCLEOTIDE SEQUENCE [LARGE SCALE GENOMIC DNA]</scope>
    <source>
        <strain evidence="2 3">FXJ1.1311</strain>
    </source>
</reference>
<dbReference type="AlphaFoldDB" id="A0A563EGI9"/>
<evidence type="ECO:0000256" key="1">
    <source>
        <dbReference type="SAM" id="SignalP"/>
    </source>
</evidence>
<accession>A0A563EGI9</accession>
<feature type="chain" id="PRO_5038460068" evidence="1">
    <location>
        <begin position="19"/>
        <end position="216"/>
    </location>
</feature>
<feature type="signal peptide" evidence="1">
    <location>
        <begin position="1"/>
        <end position="18"/>
    </location>
</feature>
<keyword evidence="3" id="KW-1185">Reference proteome</keyword>
<gene>
    <name evidence="2" type="ORF">FKR81_39185</name>
</gene>
<dbReference type="Proteomes" id="UP000316639">
    <property type="component" value="Unassembled WGS sequence"/>
</dbReference>
<dbReference type="InterPro" id="IPR025649">
    <property type="entry name" value="DUF4360"/>
</dbReference>
<organism evidence="2 3">
    <name type="scientific">Lentzea tibetensis</name>
    <dbReference type="NCBI Taxonomy" id="2591470"/>
    <lineage>
        <taxon>Bacteria</taxon>
        <taxon>Bacillati</taxon>
        <taxon>Actinomycetota</taxon>
        <taxon>Actinomycetes</taxon>
        <taxon>Pseudonocardiales</taxon>
        <taxon>Pseudonocardiaceae</taxon>
        <taxon>Lentzea</taxon>
    </lineage>
</organism>
<dbReference type="OrthoDB" id="482707at2"/>
<dbReference type="Pfam" id="PF14273">
    <property type="entry name" value="DUF4360"/>
    <property type="match status" value="1"/>
</dbReference>
<sequence>MTRRAVMHVFAASALVLAALAPSAPTVVDPPAEPVTAEVVASIGRGCPVGGFTAPVAPDNRSITLTSVGPGGAMATAGPGTTYQDERKPCHINLRVDVPAGYTYAVGGSEYRGFADLAKGASATLFFYGYFQGMSFFRERTYLFKSPYNDDWVREDRVGIESLVFQPCGTKRSLTLFVELRANKGTADPAATSFLYRDDSETTYALHWKRCPPAHS</sequence>
<protein>
    <submittedName>
        <fullName evidence="2">DUF4360 domain-containing protein</fullName>
    </submittedName>
</protein>
<dbReference type="EMBL" id="VOBR01000041">
    <property type="protein sequence ID" value="TWP45453.1"/>
    <property type="molecule type" value="Genomic_DNA"/>
</dbReference>
<dbReference type="RefSeq" id="WP_146359925.1">
    <property type="nucleotide sequence ID" value="NZ_VOBR01000041.1"/>
</dbReference>
<dbReference type="PANTHER" id="PTHR38847:SF1">
    <property type="entry name" value="PSEUDOURIDINE SYNTHASE RSUA_RLUA-LIKE DOMAIN-CONTAINING PROTEIN"/>
    <property type="match status" value="1"/>
</dbReference>
<comment type="caution">
    <text evidence="2">The sequence shown here is derived from an EMBL/GenBank/DDBJ whole genome shotgun (WGS) entry which is preliminary data.</text>
</comment>
<name>A0A563EGI9_9PSEU</name>
<dbReference type="PANTHER" id="PTHR38847">
    <property type="match status" value="1"/>
</dbReference>